<reference evidence="4 5" key="1">
    <citation type="submission" date="2020-08" db="EMBL/GenBank/DDBJ databases">
        <title>Sequencing the genomes of 1000 actinobacteria strains.</title>
        <authorList>
            <person name="Klenk H.-P."/>
        </authorList>
    </citation>
    <scope>NUCLEOTIDE SEQUENCE [LARGE SCALE GENOMIC DNA]</scope>
    <source>
        <strain evidence="4 5">DSM 21065</strain>
    </source>
</reference>
<sequence length="196" mass="22123">MSKKAMSKKKARNATTGPLSPAAQPPERVVARLRSHARVLFWPTILLFAVCGVTGFYSGNLAEPWQNTALVVGAVLLSVVGWLLPLAMWLTRRYTITTRRIIFRHGFFVRVRQELVHSRGYDVTVRQTWLQQMWRSGTVRIDTGLEHPLLLKDVPNADLVQQVLNDLMHESRSFIGLTREETSSFAPGTPAWGRSS</sequence>
<feature type="transmembrane region" description="Helical" evidence="2">
    <location>
        <begin position="69"/>
        <end position="90"/>
    </location>
</feature>
<evidence type="ECO:0000256" key="1">
    <source>
        <dbReference type="SAM" id="MobiDB-lite"/>
    </source>
</evidence>
<dbReference type="PANTHER" id="PTHR37938:SF1">
    <property type="entry name" value="BLL0215 PROTEIN"/>
    <property type="match status" value="1"/>
</dbReference>
<evidence type="ECO:0000313" key="4">
    <source>
        <dbReference type="EMBL" id="MBB5642179.1"/>
    </source>
</evidence>
<dbReference type="EMBL" id="JACHBQ010000001">
    <property type="protein sequence ID" value="MBB5642179.1"/>
    <property type="molecule type" value="Genomic_DNA"/>
</dbReference>
<name>A0A7W8ZXQ8_9MICO</name>
<dbReference type="Proteomes" id="UP000561726">
    <property type="component" value="Unassembled WGS sequence"/>
</dbReference>
<dbReference type="RefSeq" id="WP_236628921.1">
    <property type="nucleotide sequence ID" value="NZ_JACHBQ010000001.1"/>
</dbReference>
<keyword evidence="2" id="KW-0812">Transmembrane</keyword>
<dbReference type="InterPro" id="IPR005182">
    <property type="entry name" value="YdbS-like_PH"/>
</dbReference>
<evidence type="ECO:0000313" key="5">
    <source>
        <dbReference type="Proteomes" id="UP000561726"/>
    </source>
</evidence>
<evidence type="ECO:0000256" key="2">
    <source>
        <dbReference type="SAM" id="Phobius"/>
    </source>
</evidence>
<organism evidence="4 5">
    <name type="scientific">Cryobacterium roopkundense</name>
    <dbReference type="NCBI Taxonomy" id="1001240"/>
    <lineage>
        <taxon>Bacteria</taxon>
        <taxon>Bacillati</taxon>
        <taxon>Actinomycetota</taxon>
        <taxon>Actinomycetes</taxon>
        <taxon>Micrococcales</taxon>
        <taxon>Microbacteriaceae</taxon>
        <taxon>Cryobacterium</taxon>
    </lineage>
</organism>
<feature type="region of interest" description="Disordered" evidence="1">
    <location>
        <begin position="1"/>
        <end position="23"/>
    </location>
</feature>
<protein>
    <submittedName>
        <fullName evidence="4">Membrane protein YdbS with pleckstrin-like domain</fullName>
    </submittedName>
</protein>
<feature type="domain" description="YdbS-like PH" evidence="3">
    <location>
        <begin position="89"/>
        <end position="158"/>
    </location>
</feature>
<proteinExistence type="predicted"/>
<feature type="compositionally biased region" description="Basic residues" evidence="1">
    <location>
        <begin position="1"/>
        <end position="12"/>
    </location>
</feature>
<dbReference type="Pfam" id="PF03703">
    <property type="entry name" value="bPH_2"/>
    <property type="match status" value="1"/>
</dbReference>
<comment type="caution">
    <text evidence="4">The sequence shown here is derived from an EMBL/GenBank/DDBJ whole genome shotgun (WGS) entry which is preliminary data.</text>
</comment>
<dbReference type="AlphaFoldDB" id="A0A7W8ZXQ8"/>
<dbReference type="PANTHER" id="PTHR37938">
    <property type="entry name" value="BLL0215 PROTEIN"/>
    <property type="match status" value="1"/>
</dbReference>
<feature type="transmembrane region" description="Helical" evidence="2">
    <location>
        <begin position="39"/>
        <end position="57"/>
    </location>
</feature>
<accession>A0A7W8ZXQ8</accession>
<keyword evidence="2" id="KW-0472">Membrane</keyword>
<evidence type="ECO:0000259" key="3">
    <source>
        <dbReference type="Pfam" id="PF03703"/>
    </source>
</evidence>
<keyword evidence="2" id="KW-1133">Transmembrane helix</keyword>
<gene>
    <name evidence="4" type="ORF">BJ997_002727</name>
</gene>